<evidence type="ECO:0000256" key="5">
    <source>
        <dbReference type="ARBA" id="ARBA00022962"/>
    </source>
</evidence>
<dbReference type="PANTHER" id="PTHR42701:SF2">
    <property type="entry name" value="IMIDAZOLE GLYCEROL PHOSPHATE SYNTHASE SUBUNIT HISH 1"/>
    <property type="match status" value="1"/>
</dbReference>
<reference evidence="12 13" key="1">
    <citation type="submission" date="2024-04" db="EMBL/GenBank/DDBJ databases">
        <authorList>
            <person name="Abashina T."/>
            <person name="Shaikin A."/>
        </authorList>
    </citation>
    <scope>NUCLEOTIDE SEQUENCE [LARGE SCALE GENOMIC DNA]</scope>
    <source>
        <strain evidence="12 13">AAFK</strain>
    </source>
</reference>
<evidence type="ECO:0000256" key="7">
    <source>
        <dbReference type="ARBA" id="ARBA00023239"/>
    </source>
</evidence>
<evidence type="ECO:0000256" key="6">
    <source>
        <dbReference type="ARBA" id="ARBA00023102"/>
    </source>
</evidence>
<keyword evidence="3 10" id="KW-0028">Amino-acid biosynthesis</keyword>
<comment type="caution">
    <text evidence="12">The sequence shown here is derived from an EMBL/GenBank/DDBJ whole genome shotgun (WGS) entry which is preliminary data.</text>
</comment>
<evidence type="ECO:0000256" key="2">
    <source>
        <dbReference type="ARBA" id="ARBA00022490"/>
    </source>
</evidence>
<keyword evidence="6 10" id="KW-0368">Histidine biosynthesis</keyword>
<dbReference type="EC" id="3.5.1.2" evidence="10"/>
<accession>A0ABU9D5V6</accession>
<comment type="catalytic activity">
    <reaction evidence="9 10">
        <text>L-glutamine + H2O = L-glutamate + NH4(+)</text>
        <dbReference type="Rhea" id="RHEA:15889"/>
        <dbReference type="ChEBI" id="CHEBI:15377"/>
        <dbReference type="ChEBI" id="CHEBI:28938"/>
        <dbReference type="ChEBI" id="CHEBI:29985"/>
        <dbReference type="ChEBI" id="CHEBI:58359"/>
        <dbReference type="EC" id="3.5.1.2"/>
    </reaction>
</comment>
<dbReference type="RefSeq" id="WP_341370010.1">
    <property type="nucleotide sequence ID" value="NZ_JBBPCO010000003.1"/>
</dbReference>
<dbReference type="Proteomes" id="UP001446205">
    <property type="component" value="Unassembled WGS sequence"/>
</dbReference>
<dbReference type="InterPro" id="IPR017926">
    <property type="entry name" value="GATASE"/>
</dbReference>
<dbReference type="HAMAP" id="MF_00278">
    <property type="entry name" value="HisH"/>
    <property type="match status" value="1"/>
</dbReference>
<dbReference type="InterPro" id="IPR010139">
    <property type="entry name" value="Imidazole-glycPsynth_HisH"/>
</dbReference>
<dbReference type="GO" id="GO:0016829">
    <property type="term" value="F:lyase activity"/>
    <property type="evidence" value="ECO:0007669"/>
    <property type="project" value="UniProtKB-KW"/>
</dbReference>
<comment type="subcellular location">
    <subcellularLocation>
        <location evidence="10">Cytoplasm</location>
    </subcellularLocation>
</comment>
<dbReference type="PIRSF" id="PIRSF000495">
    <property type="entry name" value="Amidotransf_hisH"/>
    <property type="match status" value="1"/>
</dbReference>
<keyword evidence="5 10" id="KW-0315">Glutamine amidotransferase</keyword>
<evidence type="ECO:0000256" key="3">
    <source>
        <dbReference type="ARBA" id="ARBA00022605"/>
    </source>
</evidence>
<evidence type="ECO:0000256" key="4">
    <source>
        <dbReference type="ARBA" id="ARBA00022801"/>
    </source>
</evidence>
<dbReference type="Gene3D" id="3.40.50.880">
    <property type="match status" value="1"/>
</dbReference>
<feature type="active site" evidence="10">
    <location>
        <position position="197"/>
    </location>
</feature>
<name>A0ABU9D5V6_9PROT</name>
<evidence type="ECO:0000256" key="9">
    <source>
        <dbReference type="ARBA" id="ARBA00049534"/>
    </source>
</evidence>
<dbReference type="PANTHER" id="PTHR42701">
    <property type="entry name" value="IMIDAZOLE GLYCEROL PHOSPHATE SYNTHASE SUBUNIT HISH"/>
    <property type="match status" value="1"/>
</dbReference>
<evidence type="ECO:0000256" key="1">
    <source>
        <dbReference type="ARBA" id="ARBA00005091"/>
    </source>
</evidence>
<dbReference type="CDD" id="cd01748">
    <property type="entry name" value="GATase1_IGP_Synthase"/>
    <property type="match status" value="1"/>
</dbReference>
<dbReference type="Pfam" id="PF00117">
    <property type="entry name" value="GATase"/>
    <property type="match status" value="1"/>
</dbReference>
<dbReference type="NCBIfam" id="TIGR01855">
    <property type="entry name" value="IMP_synth_hisH"/>
    <property type="match status" value="1"/>
</dbReference>
<evidence type="ECO:0000259" key="11">
    <source>
        <dbReference type="Pfam" id="PF00117"/>
    </source>
</evidence>
<organism evidence="12 13">
    <name type="scientific">Thermithiobacillus plumbiphilus</name>
    <dbReference type="NCBI Taxonomy" id="1729899"/>
    <lineage>
        <taxon>Bacteria</taxon>
        <taxon>Pseudomonadati</taxon>
        <taxon>Pseudomonadota</taxon>
        <taxon>Acidithiobacillia</taxon>
        <taxon>Acidithiobacillales</taxon>
        <taxon>Thermithiobacillaceae</taxon>
        <taxon>Thermithiobacillus</taxon>
    </lineage>
</organism>
<comment type="subunit">
    <text evidence="10">Heterodimer of HisH and HisF.</text>
</comment>
<comment type="pathway">
    <text evidence="1 10">Amino-acid biosynthesis; L-histidine biosynthesis; L-histidine from 5-phospho-alpha-D-ribose 1-diphosphate: step 5/9.</text>
</comment>
<comment type="catalytic activity">
    <reaction evidence="8 10">
        <text>5-[(5-phospho-1-deoxy-D-ribulos-1-ylimino)methylamino]-1-(5-phospho-beta-D-ribosyl)imidazole-4-carboxamide + L-glutamine = D-erythro-1-(imidazol-4-yl)glycerol 3-phosphate + 5-amino-1-(5-phospho-beta-D-ribosyl)imidazole-4-carboxamide + L-glutamate + H(+)</text>
        <dbReference type="Rhea" id="RHEA:24793"/>
        <dbReference type="ChEBI" id="CHEBI:15378"/>
        <dbReference type="ChEBI" id="CHEBI:29985"/>
        <dbReference type="ChEBI" id="CHEBI:58278"/>
        <dbReference type="ChEBI" id="CHEBI:58359"/>
        <dbReference type="ChEBI" id="CHEBI:58475"/>
        <dbReference type="ChEBI" id="CHEBI:58525"/>
        <dbReference type="EC" id="4.3.2.10"/>
    </reaction>
</comment>
<keyword evidence="2 10" id="KW-0963">Cytoplasm</keyword>
<keyword evidence="4 10" id="KW-0378">Hydrolase</keyword>
<dbReference type="InterPro" id="IPR029062">
    <property type="entry name" value="Class_I_gatase-like"/>
</dbReference>
<keyword evidence="7 10" id="KW-0456">Lyase</keyword>
<dbReference type="EC" id="4.3.2.10" evidence="10"/>
<feature type="active site" description="Nucleophile" evidence="10">
    <location>
        <position position="84"/>
    </location>
</feature>
<dbReference type="PROSITE" id="PS51273">
    <property type="entry name" value="GATASE_TYPE_1"/>
    <property type="match status" value="1"/>
</dbReference>
<evidence type="ECO:0000313" key="13">
    <source>
        <dbReference type="Proteomes" id="UP001446205"/>
    </source>
</evidence>
<evidence type="ECO:0000256" key="8">
    <source>
        <dbReference type="ARBA" id="ARBA00047838"/>
    </source>
</evidence>
<comment type="function">
    <text evidence="10">IGPS catalyzes the conversion of PRFAR and glutamine to IGP, AICAR and glutamate. The HisH subunit catalyzes the hydrolysis of glutamine to glutamate and ammonia as part of the synthesis of IGP and AICAR. The resulting ammonia molecule is channeled to the active site of HisF.</text>
</comment>
<keyword evidence="13" id="KW-1185">Reference proteome</keyword>
<sequence>MSERTPVSAIVDYGMGNLRSVAKAIEHLGGRPLVTSDPADLARADRVIFPGVGAFGDCLLALEERGLRDALLQAARSKPFLGICLGMQVLMESSEEHGLHQGLGLLPGRVLAFPKEVLVDSQGRALKVPHMGWNEVHQLAPHPLWSNIPQDARFYFVHSYYVEPADPELLAAFTPYAFPFASVVAHENIFAVQFHPEKSQRAGLTLLGNFLNWNGETSGGSCGL</sequence>
<feature type="active site" evidence="10">
    <location>
        <position position="195"/>
    </location>
</feature>
<gene>
    <name evidence="10 12" type="primary">hisH</name>
    <name evidence="12" type="ORF">WOB96_04115</name>
</gene>
<evidence type="ECO:0000313" key="12">
    <source>
        <dbReference type="EMBL" id="MEK8088943.1"/>
    </source>
</evidence>
<evidence type="ECO:0000256" key="10">
    <source>
        <dbReference type="HAMAP-Rule" id="MF_00278"/>
    </source>
</evidence>
<feature type="domain" description="Glutamine amidotransferase" evidence="11">
    <location>
        <begin position="10"/>
        <end position="210"/>
    </location>
</feature>
<dbReference type="SUPFAM" id="SSF52317">
    <property type="entry name" value="Class I glutamine amidotransferase-like"/>
    <property type="match status" value="1"/>
</dbReference>
<dbReference type="EMBL" id="JBBPCO010000003">
    <property type="protein sequence ID" value="MEK8088943.1"/>
    <property type="molecule type" value="Genomic_DNA"/>
</dbReference>
<protein>
    <recommendedName>
        <fullName evidence="10">Imidazole glycerol phosphate synthase subunit HisH</fullName>
        <ecNumber evidence="10">4.3.2.10</ecNumber>
    </recommendedName>
    <alternativeName>
        <fullName evidence="10">IGP synthase glutaminase subunit</fullName>
        <ecNumber evidence="10">3.5.1.2</ecNumber>
    </alternativeName>
    <alternativeName>
        <fullName evidence="10">IGP synthase subunit HisH</fullName>
    </alternativeName>
    <alternativeName>
        <fullName evidence="10">ImGP synthase subunit HisH</fullName>
        <shortName evidence="10">IGPS subunit HisH</shortName>
    </alternativeName>
</protein>
<proteinExistence type="inferred from homology"/>